<comment type="caution">
    <text evidence="5">The sequence shown here is derived from an EMBL/GenBank/DDBJ whole genome shotgun (WGS) entry which is preliminary data.</text>
</comment>
<feature type="chain" id="PRO_5021013266" evidence="2">
    <location>
        <begin position="20"/>
        <end position="477"/>
    </location>
</feature>
<dbReference type="PANTHER" id="PTHR37397:SF1">
    <property type="entry name" value="LTD DOMAIN-CONTAINING PROTEIN"/>
    <property type="match status" value="1"/>
</dbReference>
<dbReference type="EMBL" id="SUPL01000001">
    <property type="protein sequence ID" value="TJY37966.1"/>
    <property type="molecule type" value="Genomic_DNA"/>
</dbReference>
<gene>
    <name evidence="5" type="ORF">E5167_01540</name>
</gene>
<evidence type="ECO:0000256" key="2">
    <source>
        <dbReference type="SAM" id="SignalP"/>
    </source>
</evidence>
<evidence type="ECO:0000313" key="5">
    <source>
        <dbReference type="EMBL" id="TJY37966.1"/>
    </source>
</evidence>
<dbReference type="Proteomes" id="UP000307657">
    <property type="component" value="Unassembled WGS sequence"/>
</dbReference>
<dbReference type="PANTHER" id="PTHR37397">
    <property type="entry name" value="SI:CH211-183D21.1"/>
    <property type="match status" value="1"/>
</dbReference>
<evidence type="ECO:0000256" key="1">
    <source>
        <dbReference type="ARBA" id="ARBA00022729"/>
    </source>
</evidence>
<evidence type="ECO:0000313" key="6">
    <source>
        <dbReference type="Proteomes" id="UP000307657"/>
    </source>
</evidence>
<proteinExistence type="predicted"/>
<dbReference type="Pfam" id="PF18942">
    <property type="entry name" value="DUF5689"/>
    <property type="match status" value="1"/>
</dbReference>
<dbReference type="AlphaFoldDB" id="A0A4U0F0R7"/>
<accession>A0A4U0F0R7</accession>
<evidence type="ECO:0000259" key="3">
    <source>
        <dbReference type="Pfam" id="PF18942"/>
    </source>
</evidence>
<keyword evidence="1 2" id="KW-0732">Signal</keyword>
<reference evidence="5 6" key="1">
    <citation type="submission" date="2019-04" db="EMBL/GenBank/DDBJ databases">
        <title>Lacinutrix sp. nov., isolated from marine water.</title>
        <authorList>
            <person name="Kim W."/>
        </authorList>
    </citation>
    <scope>NUCLEOTIDE SEQUENCE [LARGE SCALE GENOMIC DNA]</scope>
    <source>
        <strain evidence="5 6">CAU 1491</strain>
    </source>
</reference>
<organism evidence="5 6">
    <name type="scientific">Pontimicrobium aquaticum</name>
    <dbReference type="NCBI Taxonomy" id="2565367"/>
    <lineage>
        <taxon>Bacteria</taxon>
        <taxon>Pseudomonadati</taxon>
        <taxon>Bacteroidota</taxon>
        <taxon>Flavobacteriia</taxon>
        <taxon>Flavobacteriales</taxon>
        <taxon>Flavobacteriaceae</taxon>
        <taxon>Pontimicrobium</taxon>
    </lineage>
</organism>
<feature type="domain" description="Secretion system C-terminal sorting" evidence="4">
    <location>
        <begin position="407"/>
        <end position="476"/>
    </location>
</feature>
<dbReference type="RefSeq" id="WP_136840327.1">
    <property type="nucleotide sequence ID" value="NZ_SUPL01000001.1"/>
</dbReference>
<dbReference type="InterPro" id="IPR043744">
    <property type="entry name" value="DUF5689"/>
</dbReference>
<dbReference type="NCBIfam" id="TIGR04183">
    <property type="entry name" value="Por_Secre_tail"/>
    <property type="match status" value="1"/>
</dbReference>
<sequence length="477" mass="50628">MKKFYFLFSALFITSLSFGQLVINEIDADSPGTDAAEFIELKWTPNTSLDGFVVVLFNGSDDLSYDAFDLDGYSTDANGFFILANTALISPGDYDIPPGGSGAIQNGADAIAIYQDDGSNWPNDTAITLTNLIDVIVYDTNDSDDAGLLSGFSVSTQYNEGANGNKDGHSLQRQGDGTFEALSPTFRADNATPSGPVQVANIAALKTDVDANGAGGSYELQSTPTITYTRVSRNQKYIQDATGGILIDDASGTITTSFSVGDGMSGLVGTASIYNGILQFVPTQDASVAAGSTITPEVVTIANLLANVDDYESKLVRINTVSFTEAGGTFATGTDYTINDASSRGGSSMTFRTSFSEADYIGQTIPSGNVNMEVLVGEFNGTPQVTGIDMAGITLSTKENQIDGFELYPNPTSSAFVNIFSDKRTPMKVSVFDILGKQVIQKTITNNRLNVSNLTTGVYILRAEQDHAFTTRKLVIN</sequence>
<dbReference type="OrthoDB" id="5485925at2"/>
<dbReference type="Pfam" id="PF18962">
    <property type="entry name" value="Por_Secre_tail"/>
    <property type="match status" value="1"/>
</dbReference>
<name>A0A4U0F0R7_9FLAO</name>
<evidence type="ECO:0000259" key="4">
    <source>
        <dbReference type="Pfam" id="PF18962"/>
    </source>
</evidence>
<feature type="signal peptide" evidence="2">
    <location>
        <begin position="1"/>
        <end position="19"/>
    </location>
</feature>
<protein>
    <submittedName>
        <fullName evidence="5">T9SS type A sorting domain-containing protein</fullName>
    </submittedName>
</protein>
<feature type="domain" description="DUF5689" evidence="3">
    <location>
        <begin position="290"/>
        <end position="385"/>
    </location>
</feature>
<dbReference type="InterPro" id="IPR026444">
    <property type="entry name" value="Secre_tail"/>
</dbReference>
<keyword evidence="6" id="KW-1185">Reference proteome</keyword>